<evidence type="ECO:0000259" key="2">
    <source>
        <dbReference type="Pfam" id="PF23621"/>
    </source>
</evidence>
<feature type="signal peptide" evidence="1">
    <location>
        <begin position="1"/>
        <end position="21"/>
    </location>
</feature>
<dbReference type="KEGG" id="dfa:DFA_03898"/>
<dbReference type="EMBL" id="GL883018">
    <property type="protein sequence ID" value="EGG18404.1"/>
    <property type="molecule type" value="Genomic_DNA"/>
</dbReference>
<keyword evidence="1" id="KW-0732">Signal</keyword>
<dbReference type="OMA" id="KEYNPHY"/>
<organism evidence="3 4">
    <name type="scientific">Cavenderia fasciculata</name>
    <name type="common">Slime mold</name>
    <name type="synonym">Dictyostelium fasciculatum</name>
    <dbReference type="NCBI Taxonomy" id="261658"/>
    <lineage>
        <taxon>Eukaryota</taxon>
        <taxon>Amoebozoa</taxon>
        <taxon>Evosea</taxon>
        <taxon>Eumycetozoa</taxon>
        <taxon>Dictyostelia</taxon>
        <taxon>Acytosteliales</taxon>
        <taxon>Cavenderiaceae</taxon>
        <taxon>Cavenderia</taxon>
    </lineage>
</organism>
<dbReference type="InterPro" id="IPR053344">
    <property type="entry name" value="cAMP-inducible_BP74-like"/>
</dbReference>
<dbReference type="PANTHER" id="PTHR35883">
    <property type="entry name" value="CYCLIC AMP-INDUCIBLE PROTEIN BP74-RELATED"/>
    <property type="match status" value="1"/>
</dbReference>
<reference evidence="4" key="1">
    <citation type="journal article" date="2011" name="Genome Res.">
        <title>Phylogeny-wide analysis of social amoeba genomes highlights ancient origins for complex intercellular communication.</title>
        <authorList>
            <person name="Heidel A.J."/>
            <person name="Lawal H.M."/>
            <person name="Felder M."/>
            <person name="Schilde C."/>
            <person name="Helps N.R."/>
            <person name="Tunggal B."/>
            <person name="Rivero F."/>
            <person name="John U."/>
            <person name="Schleicher M."/>
            <person name="Eichinger L."/>
            <person name="Platzer M."/>
            <person name="Noegel A.A."/>
            <person name="Schaap P."/>
            <person name="Gloeckner G."/>
        </authorList>
    </citation>
    <scope>NUCLEOTIDE SEQUENCE [LARGE SCALE GENOMIC DNA]</scope>
    <source>
        <strain evidence="4">SH3</strain>
    </source>
</reference>
<dbReference type="PROSITE" id="PS51257">
    <property type="entry name" value="PROKAR_LIPOPROTEIN"/>
    <property type="match status" value="1"/>
</dbReference>
<proteinExistence type="predicted"/>
<dbReference type="AlphaFoldDB" id="F4Q0Q3"/>
<feature type="domain" description="BP74 N-terminal" evidence="2">
    <location>
        <begin position="21"/>
        <end position="116"/>
    </location>
</feature>
<evidence type="ECO:0000256" key="1">
    <source>
        <dbReference type="SAM" id="SignalP"/>
    </source>
</evidence>
<evidence type="ECO:0000313" key="3">
    <source>
        <dbReference type="EMBL" id="EGG18404.1"/>
    </source>
</evidence>
<dbReference type="Pfam" id="PF23621">
    <property type="entry name" value="BP74_N"/>
    <property type="match status" value="1"/>
</dbReference>
<dbReference type="InterPro" id="IPR056422">
    <property type="entry name" value="BP74_N"/>
</dbReference>
<evidence type="ECO:0000313" key="4">
    <source>
        <dbReference type="Proteomes" id="UP000007797"/>
    </source>
</evidence>
<sequence length="117" mass="13476">MKQIIILAIIVLLGMVACIQAELTDVKKIEHARKLLRDGDLQEVHVMGRIRKTQKEYNPHYSFHLDPDTITFFDMAIEVCDATLQYTEEYLDEACGPFLPGCFFCPWTSVLTREVKP</sequence>
<dbReference type="RefSeq" id="XP_004366308.1">
    <property type="nucleotide sequence ID" value="XM_004366251.1"/>
</dbReference>
<protein>
    <recommendedName>
        <fullName evidence="2">BP74 N-terminal domain-containing protein</fullName>
    </recommendedName>
</protein>
<name>F4Q0Q3_CACFS</name>
<dbReference type="PANTHER" id="PTHR35883:SF1">
    <property type="entry name" value="CALMODULIN-BINDING PROTEIN CAM-BP15-RELATED"/>
    <property type="match status" value="1"/>
</dbReference>
<accession>F4Q0Q3</accession>
<dbReference type="OrthoDB" id="14772at2759"/>
<dbReference type="Proteomes" id="UP000007797">
    <property type="component" value="Unassembled WGS sequence"/>
</dbReference>
<dbReference type="GeneID" id="14870254"/>
<gene>
    <name evidence="3" type="ORF">DFA_03898</name>
</gene>
<feature type="chain" id="PRO_5003313579" description="BP74 N-terminal domain-containing protein" evidence="1">
    <location>
        <begin position="22"/>
        <end position="117"/>
    </location>
</feature>
<keyword evidence="4" id="KW-1185">Reference proteome</keyword>